<feature type="transmembrane region" description="Helical" evidence="6">
    <location>
        <begin position="6"/>
        <end position="26"/>
    </location>
</feature>
<protein>
    <submittedName>
        <fullName evidence="8">Bacterial type II secretion system protein F domain protein</fullName>
    </submittedName>
</protein>
<name>A0A5C5WER9_9BACT</name>
<keyword evidence="3 6" id="KW-0812">Transmembrane</keyword>
<dbReference type="InterPro" id="IPR042094">
    <property type="entry name" value="T2SS_GspF_sf"/>
</dbReference>
<evidence type="ECO:0000313" key="8">
    <source>
        <dbReference type="EMBL" id="TWT48571.1"/>
    </source>
</evidence>
<feature type="transmembrane region" description="Helical" evidence="6">
    <location>
        <begin position="116"/>
        <end position="137"/>
    </location>
</feature>
<organism evidence="8 9">
    <name type="scientific">Botrimarina hoheduenensis</name>
    <dbReference type="NCBI Taxonomy" id="2528000"/>
    <lineage>
        <taxon>Bacteria</taxon>
        <taxon>Pseudomonadati</taxon>
        <taxon>Planctomycetota</taxon>
        <taxon>Planctomycetia</taxon>
        <taxon>Pirellulales</taxon>
        <taxon>Lacipirellulaceae</taxon>
        <taxon>Botrimarina</taxon>
    </lineage>
</organism>
<accession>A0A5C5WER9</accession>
<feature type="transmembrane region" description="Helical" evidence="6">
    <location>
        <begin position="263"/>
        <end position="280"/>
    </location>
</feature>
<dbReference type="Gene3D" id="1.20.81.30">
    <property type="entry name" value="Type II secretion system (T2SS), domain F"/>
    <property type="match status" value="1"/>
</dbReference>
<feature type="domain" description="Type II secretion system protein GspF" evidence="7">
    <location>
        <begin position="155"/>
        <end position="279"/>
    </location>
</feature>
<evidence type="ECO:0000313" key="9">
    <source>
        <dbReference type="Proteomes" id="UP000318995"/>
    </source>
</evidence>
<dbReference type="GO" id="GO:0005886">
    <property type="term" value="C:plasma membrane"/>
    <property type="evidence" value="ECO:0007669"/>
    <property type="project" value="UniProtKB-SubCell"/>
</dbReference>
<dbReference type="EMBL" id="SJPH01000001">
    <property type="protein sequence ID" value="TWT48571.1"/>
    <property type="molecule type" value="Genomic_DNA"/>
</dbReference>
<evidence type="ECO:0000256" key="5">
    <source>
        <dbReference type="ARBA" id="ARBA00023136"/>
    </source>
</evidence>
<keyword evidence="2" id="KW-1003">Cell membrane</keyword>
<evidence type="ECO:0000256" key="4">
    <source>
        <dbReference type="ARBA" id="ARBA00022989"/>
    </source>
</evidence>
<evidence type="ECO:0000256" key="3">
    <source>
        <dbReference type="ARBA" id="ARBA00022692"/>
    </source>
</evidence>
<dbReference type="PANTHER" id="PTHR35007:SF1">
    <property type="entry name" value="PILUS ASSEMBLY PROTEIN"/>
    <property type="match status" value="1"/>
</dbReference>
<proteinExistence type="predicted"/>
<sequence>MSPLLISLIVFGGVTAAAVALLTYFGDDKEAEVQQRLSALTSGKANKGRDGEKKQADLVTQSWDRGSSALEQAIANHLNLKKMFAQADVTFSVSQFMMACVASAVIGFVAPTACGMPIKFAPIASVAFICLPFAWLIMKRKRRMKKFAAQLPEALELVARALRAGHSLGAGMNLVGHEMSPPISKEFNRTFEEQNLGTPMEEALNNMTERVPNLDLKFFVTAVILQRQTGGDLAEILDKIGRLIRERFKIWGQVQALTGEGRLSGIVLLALPPALFAAVYRMNPDYLMLLFTDDLGKKMLIGGIVMQLLGAIVIQKIINIRI</sequence>
<gene>
    <name evidence="8" type="ORF">Pla111_03450</name>
</gene>
<dbReference type="Pfam" id="PF00482">
    <property type="entry name" value="T2SSF"/>
    <property type="match status" value="1"/>
</dbReference>
<evidence type="ECO:0000256" key="1">
    <source>
        <dbReference type="ARBA" id="ARBA00004651"/>
    </source>
</evidence>
<comment type="caution">
    <text evidence="8">The sequence shown here is derived from an EMBL/GenBank/DDBJ whole genome shotgun (WGS) entry which is preliminary data.</text>
</comment>
<dbReference type="OrthoDB" id="9803381at2"/>
<dbReference type="PANTHER" id="PTHR35007">
    <property type="entry name" value="INTEGRAL MEMBRANE PROTEIN-RELATED"/>
    <property type="match status" value="1"/>
</dbReference>
<dbReference type="RefSeq" id="WP_146570740.1">
    <property type="nucleotide sequence ID" value="NZ_SJPH01000001.1"/>
</dbReference>
<feature type="transmembrane region" description="Helical" evidence="6">
    <location>
        <begin position="89"/>
        <end position="110"/>
    </location>
</feature>
<evidence type="ECO:0000259" key="7">
    <source>
        <dbReference type="Pfam" id="PF00482"/>
    </source>
</evidence>
<evidence type="ECO:0000256" key="2">
    <source>
        <dbReference type="ARBA" id="ARBA00022475"/>
    </source>
</evidence>
<comment type="subcellular location">
    <subcellularLocation>
        <location evidence="1">Cell membrane</location>
        <topology evidence="1">Multi-pass membrane protein</topology>
    </subcellularLocation>
</comment>
<keyword evidence="9" id="KW-1185">Reference proteome</keyword>
<feature type="transmembrane region" description="Helical" evidence="6">
    <location>
        <begin position="300"/>
        <end position="318"/>
    </location>
</feature>
<evidence type="ECO:0000256" key="6">
    <source>
        <dbReference type="SAM" id="Phobius"/>
    </source>
</evidence>
<keyword evidence="4 6" id="KW-1133">Transmembrane helix</keyword>
<reference evidence="8 9" key="1">
    <citation type="submission" date="2019-02" db="EMBL/GenBank/DDBJ databases">
        <title>Deep-cultivation of Planctomycetes and their phenomic and genomic characterization uncovers novel biology.</title>
        <authorList>
            <person name="Wiegand S."/>
            <person name="Jogler M."/>
            <person name="Boedeker C."/>
            <person name="Pinto D."/>
            <person name="Vollmers J."/>
            <person name="Rivas-Marin E."/>
            <person name="Kohn T."/>
            <person name="Peeters S.H."/>
            <person name="Heuer A."/>
            <person name="Rast P."/>
            <person name="Oberbeckmann S."/>
            <person name="Bunk B."/>
            <person name="Jeske O."/>
            <person name="Meyerdierks A."/>
            <person name="Storesund J.E."/>
            <person name="Kallscheuer N."/>
            <person name="Luecker S."/>
            <person name="Lage O.M."/>
            <person name="Pohl T."/>
            <person name="Merkel B.J."/>
            <person name="Hornburger P."/>
            <person name="Mueller R.-W."/>
            <person name="Bruemmer F."/>
            <person name="Labrenz M."/>
            <person name="Spormann A.M."/>
            <person name="Op Den Camp H."/>
            <person name="Overmann J."/>
            <person name="Amann R."/>
            <person name="Jetten M.S.M."/>
            <person name="Mascher T."/>
            <person name="Medema M.H."/>
            <person name="Devos D.P."/>
            <person name="Kaster A.-K."/>
            <person name="Ovreas L."/>
            <person name="Rohde M."/>
            <person name="Galperin M.Y."/>
            <person name="Jogler C."/>
        </authorList>
    </citation>
    <scope>NUCLEOTIDE SEQUENCE [LARGE SCALE GENOMIC DNA]</scope>
    <source>
        <strain evidence="8 9">Pla111</strain>
    </source>
</reference>
<dbReference type="InterPro" id="IPR018076">
    <property type="entry name" value="T2SS_GspF_dom"/>
</dbReference>
<keyword evidence="5 6" id="KW-0472">Membrane</keyword>
<dbReference type="Proteomes" id="UP000318995">
    <property type="component" value="Unassembled WGS sequence"/>
</dbReference>
<dbReference type="AlphaFoldDB" id="A0A5C5WER9"/>